<feature type="domain" description="YhcG N-terminal" evidence="2">
    <location>
        <begin position="34"/>
        <end position="162"/>
    </location>
</feature>
<dbReference type="Pfam" id="PF06250">
    <property type="entry name" value="YhcG_C"/>
    <property type="match status" value="1"/>
</dbReference>
<proteinExistence type="predicted"/>
<organism evidence="3">
    <name type="scientific">Candidatus Methanophaga sp. ANME-1 ERB7</name>
    <dbReference type="NCBI Taxonomy" id="2759913"/>
    <lineage>
        <taxon>Archaea</taxon>
        <taxon>Methanobacteriati</taxon>
        <taxon>Methanobacteriota</taxon>
        <taxon>Stenosarchaea group</taxon>
        <taxon>Methanomicrobia</taxon>
        <taxon>Candidatus Methanophagales</taxon>
        <taxon>Candidatus Methanophagaceae</taxon>
        <taxon>Candidatus Methanophaga</taxon>
    </lineage>
</organism>
<feature type="domain" description="YhcG PDDEXK nuclease" evidence="1">
    <location>
        <begin position="182"/>
        <end position="250"/>
    </location>
</feature>
<evidence type="ECO:0000259" key="1">
    <source>
        <dbReference type="Pfam" id="PF06250"/>
    </source>
</evidence>
<dbReference type="AlphaFoldDB" id="A0A7G9ZAK8"/>
<protein>
    <recommendedName>
        <fullName evidence="4">YhcG N-terminal domain-containing protein</fullName>
    </recommendedName>
</protein>
<evidence type="ECO:0008006" key="4">
    <source>
        <dbReference type="Google" id="ProtNLM"/>
    </source>
</evidence>
<accession>A0A7G9ZAK8</accession>
<sequence length="279" mass="33380">MAQIQIRKLAKKEEGEKKVEEGLELEGYTEILQDIKSLLEKARYKAYKAVDNLRVQTYWQIGERIVRGGLQHRERADYGERVIENLSIDLDIQRRDIYRMVQFYRTYPIVTSLMSQLSWTHYTVLITITDNEKRRFYEAHTIQNAWSVRELRRQIRSNLYERMKIKGEVVIAPITEIIEPEQVFKDTYNFDFLKLPEKYSEEDLKTALLNKLEKFLQELGSDFFIGRREVPVLIGGNWDRVDLELFHAGLLYTFSFKKRKPVLKEKQKFSRENLCNLWL</sequence>
<gene>
    <name evidence="3" type="ORF">HCLJFGEB_00036</name>
</gene>
<evidence type="ECO:0000313" key="3">
    <source>
        <dbReference type="EMBL" id="QNO57292.1"/>
    </source>
</evidence>
<dbReference type="InterPro" id="IPR009362">
    <property type="entry name" value="YhcG_C"/>
</dbReference>
<dbReference type="InterPro" id="IPR041527">
    <property type="entry name" value="YhcG_N"/>
</dbReference>
<reference evidence="3" key="1">
    <citation type="submission" date="2020-06" db="EMBL/GenBank/DDBJ databases">
        <title>Unique genomic features of the anaerobic methanotrophic archaea.</title>
        <authorList>
            <person name="Chadwick G.L."/>
            <person name="Skennerton C.T."/>
            <person name="Laso-Perez R."/>
            <person name="Leu A.O."/>
            <person name="Speth D.R."/>
            <person name="Yu H."/>
            <person name="Morgan-Lang C."/>
            <person name="Hatzenpichler R."/>
            <person name="Goudeau D."/>
            <person name="Malmstrom R."/>
            <person name="Brazelton W.J."/>
            <person name="Woyke T."/>
            <person name="Hallam S.J."/>
            <person name="Tyson G.W."/>
            <person name="Wegener G."/>
            <person name="Boetius A."/>
            <person name="Orphan V."/>
        </authorList>
    </citation>
    <scope>NUCLEOTIDE SEQUENCE</scope>
</reference>
<dbReference type="InterPro" id="IPR053148">
    <property type="entry name" value="PD-DEXK-like_domain"/>
</dbReference>
<dbReference type="PANTHER" id="PTHR30547:SF5">
    <property type="entry name" value="NUCLEASE YHCG-RELATED"/>
    <property type="match status" value="1"/>
</dbReference>
<dbReference type="Pfam" id="PF17761">
    <property type="entry name" value="DUF1016_N"/>
    <property type="match status" value="1"/>
</dbReference>
<dbReference type="EMBL" id="MT631684">
    <property type="protein sequence ID" value="QNO57292.1"/>
    <property type="molecule type" value="Genomic_DNA"/>
</dbReference>
<dbReference type="PANTHER" id="PTHR30547">
    <property type="entry name" value="UNCHARACTERIZED PROTEIN YHCG-RELATED"/>
    <property type="match status" value="1"/>
</dbReference>
<evidence type="ECO:0000259" key="2">
    <source>
        <dbReference type="Pfam" id="PF17761"/>
    </source>
</evidence>
<name>A0A7G9ZAK8_9EURY</name>